<evidence type="ECO:0000259" key="7">
    <source>
        <dbReference type="Pfam" id="PF00441"/>
    </source>
</evidence>
<dbReference type="OrthoDB" id="3964153at2"/>
<evidence type="ECO:0000256" key="4">
    <source>
        <dbReference type="ARBA" id="ARBA00022827"/>
    </source>
</evidence>
<dbReference type="InterPro" id="IPR052161">
    <property type="entry name" value="Mycobact_Acyl-CoA_DH"/>
</dbReference>
<sequence>MELDLGPEIAQFRAELREWIAAEAPEALPGLLDWYMPMTAGGRRGGLVAKAMAHPAYAEWAAKLREKRLICPHWPAEFGGQGMDALRIAVLNEEFHRAGVPRVHRGMGESLVGPSIIVHGTPEQRAHFLPRIISGEDTYCQGFSEPNHGSDLAAVETRGVVEGDEIVVTGQKVWTSGAHNANRMFVLCRTDPDAEKHAGLSYVLIDFTAPGVEYRPIRQMSGAAEFAEDFLDGVRAPLFNVIGGLGNGWRVAMTTLGHERGGQATVAHLRYEREFWDLVETARKRGKTDDPLVRQQLAWAYTHVEIMRFSGLRTLAQVAAGRQPGPEASVAKLYWSEYHKRLGEIAMGIEGTQGLLRPEGDKYPVTPWQGVFLSSRAGTIYSGTSEIQRNIIGERALGLPKEPRVAH</sequence>
<accession>A0A6P2C994</accession>
<comment type="caution">
    <text evidence="10">The sequence shown here is derived from an EMBL/GenBank/DDBJ whole genome shotgun (WGS) entry which is preliminary data.</text>
</comment>
<feature type="domain" description="Acyl-CoA dehydrogenase/oxidase C-terminal" evidence="7">
    <location>
        <begin position="246"/>
        <end position="396"/>
    </location>
</feature>
<evidence type="ECO:0000256" key="1">
    <source>
        <dbReference type="ARBA" id="ARBA00001974"/>
    </source>
</evidence>
<comment type="cofactor">
    <cofactor evidence="1 6">
        <name>FAD</name>
        <dbReference type="ChEBI" id="CHEBI:57692"/>
    </cofactor>
</comment>
<dbReference type="InterPro" id="IPR037069">
    <property type="entry name" value="AcylCoA_DH/ox_N_sf"/>
</dbReference>
<evidence type="ECO:0000256" key="6">
    <source>
        <dbReference type="RuleBase" id="RU362125"/>
    </source>
</evidence>
<dbReference type="InterPro" id="IPR046373">
    <property type="entry name" value="Acyl-CoA_Oxase/DH_mid-dom_sf"/>
</dbReference>
<dbReference type="SUPFAM" id="SSF47203">
    <property type="entry name" value="Acyl-CoA dehydrogenase C-terminal domain-like"/>
    <property type="match status" value="1"/>
</dbReference>
<comment type="similarity">
    <text evidence="2 6">Belongs to the acyl-CoA dehydrogenase family.</text>
</comment>
<dbReference type="InterPro" id="IPR009100">
    <property type="entry name" value="AcylCoA_DH/oxidase_NM_dom_sf"/>
</dbReference>
<dbReference type="InterPro" id="IPR036250">
    <property type="entry name" value="AcylCo_DH-like_C"/>
</dbReference>
<dbReference type="EMBL" id="RPFW01000001">
    <property type="protein sequence ID" value="TVZ06926.1"/>
    <property type="molecule type" value="Genomic_DNA"/>
</dbReference>
<evidence type="ECO:0000313" key="10">
    <source>
        <dbReference type="EMBL" id="TVZ06926.1"/>
    </source>
</evidence>
<evidence type="ECO:0000256" key="5">
    <source>
        <dbReference type="ARBA" id="ARBA00023002"/>
    </source>
</evidence>
<organism evidence="10 11">
    <name type="scientific">Trebonia kvetii</name>
    <dbReference type="NCBI Taxonomy" id="2480626"/>
    <lineage>
        <taxon>Bacteria</taxon>
        <taxon>Bacillati</taxon>
        <taxon>Actinomycetota</taxon>
        <taxon>Actinomycetes</taxon>
        <taxon>Streptosporangiales</taxon>
        <taxon>Treboniaceae</taxon>
        <taxon>Trebonia</taxon>
    </lineage>
</organism>
<dbReference type="InterPro" id="IPR013786">
    <property type="entry name" value="AcylCoA_DH/ox_N"/>
</dbReference>
<dbReference type="SUPFAM" id="SSF56645">
    <property type="entry name" value="Acyl-CoA dehydrogenase NM domain-like"/>
    <property type="match status" value="1"/>
</dbReference>
<name>A0A6P2C994_9ACTN</name>
<evidence type="ECO:0000259" key="8">
    <source>
        <dbReference type="Pfam" id="PF02770"/>
    </source>
</evidence>
<dbReference type="InterPro" id="IPR006091">
    <property type="entry name" value="Acyl-CoA_Oxase/DH_mid-dom"/>
</dbReference>
<keyword evidence="11" id="KW-1185">Reference proteome</keyword>
<reference evidence="10 11" key="1">
    <citation type="submission" date="2018-11" db="EMBL/GenBank/DDBJ databases">
        <title>Trebonia kvetii gen.nov., sp.nov., a novel acidophilic actinobacterium, and proposal of the new actinobacterial family Treboniaceae fam. nov.</title>
        <authorList>
            <person name="Rapoport D."/>
            <person name="Sagova-Mareckova M."/>
            <person name="Sedlacek I."/>
            <person name="Provaznik J."/>
            <person name="Kralova S."/>
            <person name="Pavlinic D."/>
            <person name="Benes V."/>
            <person name="Kopecky J."/>
        </authorList>
    </citation>
    <scope>NUCLEOTIDE SEQUENCE [LARGE SCALE GENOMIC DNA]</scope>
    <source>
        <strain evidence="10 11">15Tr583</strain>
    </source>
</reference>
<evidence type="ECO:0000313" key="11">
    <source>
        <dbReference type="Proteomes" id="UP000460272"/>
    </source>
</evidence>
<dbReference type="Pfam" id="PF02770">
    <property type="entry name" value="Acyl-CoA_dh_M"/>
    <property type="match status" value="1"/>
</dbReference>
<dbReference type="Gene3D" id="1.20.140.10">
    <property type="entry name" value="Butyryl-CoA Dehydrogenase, subunit A, domain 3"/>
    <property type="match status" value="1"/>
</dbReference>
<dbReference type="Proteomes" id="UP000460272">
    <property type="component" value="Unassembled WGS sequence"/>
</dbReference>
<dbReference type="PANTHER" id="PTHR43292:SF3">
    <property type="entry name" value="ACYL-COA DEHYDROGENASE FADE29"/>
    <property type="match status" value="1"/>
</dbReference>
<dbReference type="InterPro" id="IPR009075">
    <property type="entry name" value="AcylCo_DH/oxidase_C"/>
</dbReference>
<gene>
    <name evidence="10" type="ORF">EAS64_06220</name>
</gene>
<feature type="domain" description="Acyl-CoA dehydrogenase/oxidase N-terminal" evidence="9">
    <location>
        <begin position="58"/>
        <end position="136"/>
    </location>
</feature>
<feature type="domain" description="Acyl-CoA oxidase/dehydrogenase middle" evidence="8">
    <location>
        <begin position="140"/>
        <end position="223"/>
    </location>
</feature>
<dbReference type="RefSeq" id="WP_145851682.1">
    <property type="nucleotide sequence ID" value="NZ_RPFW01000001.1"/>
</dbReference>
<dbReference type="Pfam" id="PF02771">
    <property type="entry name" value="Acyl-CoA_dh_N"/>
    <property type="match status" value="1"/>
</dbReference>
<dbReference type="Gene3D" id="1.10.540.10">
    <property type="entry name" value="Acyl-CoA dehydrogenase/oxidase, N-terminal domain"/>
    <property type="match status" value="1"/>
</dbReference>
<dbReference type="PANTHER" id="PTHR43292">
    <property type="entry name" value="ACYL-COA DEHYDROGENASE"/>
    <property type="match status" value="1"/>
</dbReference>
<keyword evidence="4 6" id="KW-0274">FAD</keyword>
<protein>
    <submittedName>
        <fullName evidence="10">Acyl-CoA dehydrogenase</fullName>
    </submittedName>
</protein>
<dbReference type="Pfam" id="PF00441">
    <property type="entry name" value="Acyl-CoA_dh_1"/>
    <property type="match status" value="1"/>
</dbReference>
<evidence type="ECO:0000256" key="3">
    <source>
        <dbReference type="ARBA" id="ARBA00022630"/>
    </source>
</evidence>
<dbReference type="Gene3D" id="2.40.110.10">
    <property type="entry name" value="Butyryl-CoA Dehydrogenase, subunit A, domain 2"/>
    <property type="match status" value="1"/>
</dbReference>
<proteinExistence type="inferred from homology"/>
<dbReference type="GO" id="GO:0005886">
    <property type="term" value="C:plasma membrane"/>
    <property type="evidence" value="ECO:0007669"/>
    <property type="project" value="TreeGrafter"/>
</dbReference>
<dbReference type="AlphaFoldDB" id="A0A6P2C994"/>
<dbReference type="GO" id="GO:0050660">
    <property type="term" value="F:flavin adenine dinucleotide binding"/>
    <property type="evidence" value="ECO:0007669"/>
    <property type="project" value="InterPro"/>
</dbReference>
<keyword evidence="3 6" id="KW-0285">Flavoprotein</keyword>
<evidence type="ECO:0000259" key="9">
    <source>
        <dbReference type="Pfam" id="PF02771"/>
    </source>
</evidence>
<keyword evidence="5 6" id="KW-0560">Oxidoreductase</keyword>
<evidence type="ECO:0000256" key="2">
    <source>
        <dbReference type="ARBA" id="ARBA00009347"/>
    </source>
</evidence>
<dbReference type="GO" id="GO:0016627">
    <property type="term" value="F:oxidoreductase activity, acting on the CH-CH group of donors"/>
    <property type="evidence" value="ECO:0007669"/>
    <property type="project" value="InterPro"/>
</dbReference>